<evidence type="ECO:0000313" key="3">
    <source>
        <dbReference type="Proteomes" id="UP000324222"/>
    </source>
</evidence>
<sequence>MSAITRFKQSVSHGKERKGHQPFYPPPPGPHHARSVLTCIAYVSQSFDSCPWCRTYPLRPWNISFFNAHASSLNILHYTQLSALAITTLDLPSLLAASGVQLS</sequence>
<proteinExistence type="predicted"/>
<dbReference type="AlphaFoldDB" id="A0A5B7KLL4"/>
<evidence type="ECO:0000313" key="2">
    <source>
        <dbReference type="EMBL" id="MPD05545.1"/>
    </source>
</evidence>
<feature type="region of interest" description="Disordered" evidence="1">
    <location>
        <begin position="1"/>
        <end position="29"/>
    </location>
</feature>
<reference evidence="2 3" key="1">
    <citation type="submission" date="2019-05" db="EMBL/GenBank/DDBJ databases">
        <title>Another draft genome of Portunus trituberculatus and its Hox gene families provides insights of decapod evolution.</title>
        <authorList>
            <person name="Jeong J.-H."/>
            <person name="Song I."/>
            <person name="Kim S."/>
            <person name="Choi T."/>
            <person name="Kim D."/>
            <person name="Ryu S."/>
            <person name="Kim W."/>
        </authorList>
    </citation>
    <scope>NUCLEOTIDE SEQUENCE [LARGE SCALE GENOMIC DNA]</scope>
    <source>
        <tissue evidence="2">Muscle</tissue>
    </source>
</reference>
<gene>
    <name evidence="2" type="ORF">E2C01_101294</name>
</gene>
<organism evidence="2 3">
    <name type="scientific">Portunus trituberculatus</name>
    <name type="common">Swimming crab</name>
    <name type="synonym">Neptunus trituberculatus</name>
    <dbReference type="NCBI Taxonomy" id="210409"/>
    <lineage>
        <taxon>Eukaryota</taxon>
        <taxon>Metazoa</taxon>
        <taxon>Ecdysozoa</taxon>
        <taxon>Arthropoda</taxon>
        <taxon>Crustacea</taxon>
        <taxon>Multicrustacea</taxon>
        <taxon>Malacostraca</taxon>
        <taxon>Eumalacostraca</taxon>
        <taxon>Eucarida</taxon>
        <taxon>Decapoda</taxon>
        <taxon>Pleocyemata</taxon>
        <taxon>Brachyura</taxon>
        <taxon>Eubrachyura</taxon>
        <taxon>Portunoidea</taxon>
        <taxon>Portunidae</taxon>
        <taxon>Portuninae</taxon>
        <taxon>Portunus</taxon>
    </lineage>
</organism>
<accession>A0A5B7KLL4</accession>
<comment type="caution">
    <text evidence="2">The sequence shown here is derived from an EMBL/GenBank/DDBJ whole genome shotgun (WGS) entry which is preliminary data.</text>
</comment>
<protein>
    <submittedName>
        <fullName evidence="2">Uncharacterized protein</fullName>
    </submittedName>
</protein>
<evidence type="ECO:0000256" key="1">
    <source>
        <dbReference type="SAM" id="MobiDB-lite"/>
    </source>
</evidence>
<dbReference type="Proteomes" id="UP000324222">
    <property type="component" value="Unassembled WGS sequence"/>
</dbReference>
<name>A0A5B7KLL4_PORTR</name>
<keyword evidence="3" id="KW-1185">Reference proteome</keyword>
<dbReference type="EMBL" id="VSRR010146545">
    <property type="protein sequence ID" value="MPD05545.1"/>
    <property type="molecule type" value="Genomic_DNA"/>
</dbReference>